<dbReference type="Proteomes" id="UP000663940">
    <property type="component" value="Chromosome"/>
</dbReference>
<dbReference type="RefSeq" id="WP_112654596.1">
    <property type="nucleotide sequence ID" value="NZ_CP043451.1"/>
</dbReference>
<accession>A0AAE6JG78</accession>
<keyword evidence="4" id="KW-1185">Reference proteome</keyword>
<organism evidence="1 3">
    <name type="scientific">Mucilaginibacter rubeus</name>
    <dbReference type="NCBI Taxonomy" id="2027860"/>
    <lineage>
        <taxon>Bacteria</taxon>
        <taxon>Pseudomonadati</taxon>
        <taxon>Bacteroidota</taxon>
        <taxon>Sphingobacteriia</taxon>
        <taxon>Sphingobacteriales</taxon>
        <taxon>Sphingobacteriaceae</taxon>
        <taxon>Mucilaginibacter</taxon>
    </lineage>
</organism>
<dbReference type="AlphaFoldDB" id="A0AAE6JG78"/>
<dbReference type="Proteomes" id="UP000250557">
    <property type="component" value="Chromosome"/>
</dbReference>
<proteinExistence type="predicted"/>
<gene>
    <name evidence="1" type="ORF">DIU31_016105</name>
    <name evidence="2" type="ORF">J3L21_11385</name>
</gene>
<reference evidence="1 3" key="1">
    <citation type="submission" date="2019-08" db="EMBL/GenBank/DDBJ databases">
        <title>Comparative genome analysis confer to the adaptation heavy metal polluted environment.</title>
        <authorList>
            <person name="Li Y."/>
        </authorList>
    </citation>
    <scope>NUCLEOTIDE SEQUENCE [LARGE SCALE GENOMIC DNA]</scope>
    <source>
        <strain evidence="1 3">P2</strain>
    </source>
</reference>
<dbReference type="EMBL" id="CP043451">
    <property type="protein sequence ID" value="QEM04961.1"/>
    <property type="molecule type" value="Genomic_DNA"/>
</dbReference>
<sequence length="216" mass="24515">MHAYLSRLGIRPDVQEFFAPFYSGDPNGDLIFWHGKEAEHFGLGFHRVPLSAGLWLAGNLNLSQVRQVIISGCALDAVSWLNKKAAYLPHFDNLLFVSTGAGITQEHILWVNAQLQHKECCLINSRDLTGAMADLKLASAIRNQPAEIYFLEGNVEVQFRLRAFSFNQENFSLNAFEKAARFRFGVRTEKPKKHLTFFDELKAEAFFTFNLNYGNP</sequence>
<evidence type="ECO:0000313" key="3">
    <source>
        <dbReference type="Proteomes" id="UP000250557"/>
    </source>
</evidence>
<protein>
    <submittedName>
        <fullName evidence="1">Uncharacterized protein</fullName>
    </submittedName>
</protein>
<name>A0AAE6JG78_9SPHI</name>
<evidence type="ECO:0000313" key="2">
    <source>
        <dbReference type="EMBL" id="QTE52521.1"/>
    </source>
</evidence>
<evidence type="ECO:0000313" key="4">
    <source>
        <dbReference type="Proteomes" id="UP000663940"/>
    </source>
</evidence>
<dbReference type="EMBL" id="CP071880">
    <property type="protein sequence ID" value="QTE52521.1"/>
    <property type="molecule type" value="Genomic_DNA"/>
</dbReference>
<evidence type="ECO:0000313" key="1">
    <source>
        <dbReference type="EMBL" id="QEM04961.1"/>
    </source>
</evidence>
<reference evidence="2 4" key="2">
    <citation type="submission" date="2021-03" db="EMBL/GenBank/DDBJ databases">
        <title>Mucilaginibacter strains isolated from gold and copper mining confer multi heavy-metal resistance.</title>
        <authorList>
            <person name="Li Y."/>
        </authorList>
    </citation>
    <scope>NUCLEOTIDE SEQUENCE [LARGE SCALE GENOMIC DNA]</scope>
    <source>
        <strain evidence="2 4">P2-4</strain>
    </source>
</reference>